<dbReference type="PROSITE" id="PS00072">
    <property type="entry name" value="ACYL_COA_DH_1"/>
    <property type="match status" value="1"/>
</dbReference>
<dbReference type="Pfam" id="PF00069">
    <property type="entry name" value="Pkinase"/>
    <property type="match status" value="1"/>
</dbReference>
<keyword evidence="11" id="KW-0007">Acetylation</keyword>
<reference evidence="28" key="1">
    <citation type="submission" date="2023-04" db="EMBL/GenBank/DDBJ databases">
        <title>Phytophthora lilii NBRC 32176.</title>
        <authorList>
            <person name="Ichikawa N."/>
            <person name="Sato H."/>
            <person name="Tonouchi N."/>
        </authorList>
    </citation>
    <scope>NUCLEOTIDE SEQUENCE</scope>
    <source>
        <strain evidence="28">NBRC 32176</strain>
    </source>
</reference>
<evidence type="ECO:0000256" key="23">
    <source>
        <dbReference type="ARBA" id="ARBA00049096"/>
    </source>
</evidence>
<dbReference type="InterPro" id="IPR011009">
    <property type="entry name" value="Kinase-like_dom_sf"/>
</dbReference>
<evidence type="ECO:0000256" key="21">
    <source>
        <dbReference type="ARBA" id="ARBA00048307"/>
    </source>
</evidence>
<evidence type="ECO:0000256" key="10">
    <source>
        <dbReference type="ARBA" id="ARBA00022946"/>
    </source>
</evidence>
<dbReference type="SUPFAM" id="SSF56112">
    <property type="entry name" value="Protein kinase-like (PK-like)"/>
    <property type="match status" value="1"/>
</dbReference>
<dbReference type="InterPro" id="IPR013786">
    <property type="entry name" value="AcylCoA_DH/ox_N"/>
</dbReference>
<dbReference type="InterPro" id="IPR037069">
    <property type="entry name" value="AcylCoA_DH/ox_N_sf"/>
</dbReference>
<evidence type="ECO:0000256" key="2">
    <source>
        <dbReference type="ARBA" id="ARBA00004305"/>
    </source>
</evidence>
<dbReference type="InterPro" id="IPR000719">
    <property type="entry name" value="Prot_kinase_dom"/>
</dbReference>
<evidence type="ECO:0000256" key="26">
    <source>
        <dbReference type="ARBA" id="ARBA00051903"/>
    </source>
</evidence>
<dbReference type="EC" id="1.3.8.5" evidence="16"/>
<dbReference type="PANTHER" id="PTHR43884">
    <property type="entry name" value="ACYL-COA DEHYDROGENASE"/>
    <property type="match status" value="1"/>
</dbReference>
<keyword evidence="29" id="KW-1185">Reference proteome</keyword>
<evidence type="ECO:0000256" key="20">
    <source>
        <dbReference type="ARBA" id="ARBA00048235"/>
    </source>
</evidence>
<dbReference type="FunFam" id="1.10.540.10:FF:000012">
    <property type="entry name" value="Acyl-CoA dehydrogenase short/branched chain"/>
    <property type="match status" value="1"/>
</dbReference>
<evidence type="ECO:0000256" key="16">
    <source>
        <dbReference type="ARBA" id="ARBA00039036"/>
    </source>
</evidence>
<dbReference type="Pfam" id="PF00441">
    <property type="entry name" value="Acyl-CoA_dh_1"/>
    <property type="match status" value="1"/>
</dbReference>
<name>A0A9W6U116_9STRA</name>
<dbReference type="PANTHER" id="PTHR43884:SF1">
    <property type="entry name" value="SHORT_BRANCHED CHAIN SPECIFIC ACYL-COA DEHYDROGENASE, MITOCHONDRIAL"/>
    <property type="match status" value="1"/>
</dbReference>
<evidence type="ECO:0000313" key="29">
    <source>
        <dbReference type="Proteomes" id="UP001165083"/>
    </source>
</evidence>
<dbReference type="GO" id="GO:0050660">
    <property type="term" value="F:flavin adenine dinucleotide binding"/>
    <property type="evidence" value="ECO:0007669"/>
    <property type="project" value="InterPro"/>
</dbReference>
<evidence type="ECO:0000256" key="17">
    <source>
        <dbReference type="ARBA" id="ARBA00039850"/>
    </source>
</evidence>
<evidence type="ECO:0000256" key="25">
    <source>
        <dbReference type="ARBA" id="ARBA00049552"/>
    </source>
</evidence>
<dbReference type="InterPro" id="IPR006091">
    <property type="entry name" value="Acyl-CoA_Oxase/DH_mid-dom"/>
</dbReference>
<comment type="subunit">
    <text evidence="5">Homotetramer.</text>
</comment>
<evidence type="ECO:0000256" key="14">
    <source>
        <dbReference type="ARBA" id="ARBA00023128"/>
    </source>
</evidence>
<dbReference type="PROSITE" id="PS50011">
    <property type="entry name" value="PROTEIN_KINASE_DOM"/>
    <property type="match status" value="1"/>
</dbReference>
<keyword evidence="12" id="KW-0560">Oxidoreductase</keyword>
<dbReference type="FunFam" id="1.10.510.10:FF:000753">
    <property type="entry name" value="CAMK/CAMKL protein kinase"/>
    <property type="match status" value="1"/>
</dbReference>
<comment type="pathway">
    <text evidence="3">Lipid metabolism; mitochondrial fatty acid beta-oxidation.</text>
</comment>
<evidence type="ECO:0000259" key="27">
    <source>
        <dbReference type="PROSITE" id="PS50011"/>
    </source>
</evidence>
<dbReference type="Proteomes" id="UP001165083">
    <property type="component" value="Unassembled WGS sequence"/>
</dbReference>
<evidence type="ECO:0000256" key="6">
    <source>
        <dbReference type="ARBA" id="ARBA00022553"/>
    </source>
</evidence>
<evidence type="ECO:0000256" key="11">
    <source>
        <dbReference type="ARBA" id="ARBA00022990"/>
    </source>
</evidence>
<evidence type="ECO:0000256" key="15">
    <source>
        <dbReference type="ARBA" id="ARBA00037895"/>
    </source>
</evidence>
<protein>
    <recommendedName>
        <fullName evidence="17">Short/branched chain specific acyl-CoA dehydrogenase, mitochondrial</fullName>
        <ecNumber evidence="16">1.3.8.5</ecNumber>
    </recommendedName>
    <alternativeName>
        <fullName evidence="19">2-methyl branched chain acyl-CoA dehydrogenase</fullName>
    </alternativeName>
    <alternativeName>
        <fullName evidence="18">2-methylbutyryl-coenzyme A dehydrogenase</fullName>
    </alternativeName>
</protein>
<comment type="subcellular location">
    <subcellularLocation>
        <location evidence="2">Mitochondrion matrix</location>
    </subcellularLocation>
</comment>
<dbReference type="OrthoDB" id="10262177at2759"/>
<comment type="catalytic activity">
    <reaction evidence="23">
        <text>butanoyl-CoA + oxidized [electron-transfer flavoprotein] + H(+) = (2E)-butenoyl-CoA + reduced [electron-transfer flavoprotein]</text>
        <dbReference type="Rhea" id="RHEA:24004"/>
        <dbReference type="Rhea" id="RHEA-COMP:10685"/>
        <dbReference type="Rhea" id="RHEA-COMP:10686"/>
        <dbReference type="ChEBI" id="CHEBI:15378"/>
        <dbReference type="ChEBI" id="CHEBI:57332"/>
        <dbReference type="ChEBI" id="CHEBI:57371"/>
        <dbReference type="ChEBI" id="CHEBI:57692"/>
        <dbReference type="ChEBI" id="CHEBI:58307"/>
    </reaction>
    <physiologicalReaction direction="left-to-right" evidence="23">
        <dbReference type="Rhea" id="RHEA:24005"/>
    </physiologicalReaction>
</comment>
<comment type="pathway">
    <text evidence="15">Amino-acid degradation; L-isoleucine degradation.</text>
</comment>
<comment type="catalytic activity">
    <reaction evidence="24">
        <text>hexanoyl-CoA + oxidized [electron-transfer flavoprotein] + H(+) = (2E)-hexenoyl-CoA + reduced [electron-transfer flavoprotein]</text>
        <dbReference type="Rhea" id="RHEA:43464"/>
        <dbReference type="Rhea" id="RHEA-COMP:10685"/>
        <dbReference type="Rhea" id="RHEA-COMP:10686"/>
        <dbReference type="ChEBI" id="CHEBI:15378"/>
        <dbReference type="ChEBI" id="CHEBI:57692"/>
        <dbReference type="ChEBI" id="CHEBI:58307"/>
        <dbReference type="ChEBI" id="CHEBI:62077"/>
        <dbReference type="ChEBI" id="CHEBI:62620"/>
    </reaction>
    <physiologicalReaction direction="left-to-right" evidence="24">
        <dbReference type="Rhea" id="RHEA:43465"/>
    </physiologicalReaction>
</comment>
<evidence type="ECO:0000256" key="13">
    <source>
        <dbReference type="ARBA" id="ARBA00023098"/>
    </source>
</evidence>
<dbReference type="AlphaFoldDB" id="A0A9W6U116"/>
<dbReference type="InterPro" id="IPR036250">
    <property type="entry name" value="AcylCo_DH-like_C"/>
</dbReference>
<comment type="caution">
    <text evidence="28">The sequence shown here is derived from an EMBL/GenBank/DDBJ whole genome shotgun (WGS) entry which is preliminary data.</text>
</comment>
<dbReference type="Gene3D" id="1.10.540.10">
    <property type="entry name" value="Acyl-CoA dehydrogenase/oxidase, N-terminal domain"/>
    <property type="match status" value="1"/>
</dbReference>
<evidence type="ECO:0000256" key="3">
    <source>
        <dbReference type="ARBA" id="ARBA00005198"/>
    </source>
</evidence>
<comment type="catalytic activity">
    <reaction evidence="20">
        <text>2-methylbutanoyl-CoA + oxidized [electron-transfer flavoprotein] + H(+) = (2E)-2-methylbut-2-enoyl-CoA + reduced [electron-transfer flavoprotein]</text>
        <dbReference type="Rhea" id="RHEA:43780"/>
        <dbReference type="Rhea" id="RHEA-COMP:10685"/>
        <dbReference type="Rhea" id="RHEA-COMP:10686"/>
        <dbReference type="ChEBI" id="CHEBI:15378"/>
        <dbReference type="ChEBI" id="CHEBI:57336"/>
        <dbReference type="ChEBI" id="CHEBI:57337"/>
        <dbReference type="ChEBI" id="CHEBI:57692"/>
        <dbReference type="ChEBI" id="CHEBI:58307"/>
        <dbReference type="EC" id="1.3.8.5"/>
    </reaction>
    <physiologicalReaction direction="left-to-right" evidence="20">
        <dbReference type="Rhea" id="RHEA:43781"/>
    </physiologicalReaction>
</comment>
<evidence type="ECO:0000256" key="7">
    <source>
        <dbReference type="ARBA" id="ARBA00022630"/>
    </source>
</evidence>
<accession>A0A9W6U116</accession>
<dbReference type="InterPro" id="IPR046373">
    <property type="entry name" value="Acyl-CoA_Oxase/DH_mid-dom_sf"/>
</dbReference>
<keyword evidence="9" id="KW-0276">Fatty acid metabolism</keyword>
<dbReference type="Pfam" id="PF02771">
    <property type="entry name" value="Acyl-CoA_dh_N"/>
    <property type="match status" value="1"/>
</dbReference>
<dbReference type="Pfam" id="PF02770">
    <property type="entry name" value="Acyl-CoA_dh_M"/>
    <property type="match status" value="1"/>
</dbReference>
<gene>
    <name evidence="28" type="ORF">Plil01_000947700</name>
</gene>
<keyword evidence="7" id="KW-0285">Flavoprotein</keyword>
<evidence type="ECO:0000256" key="24">
    <source>
        <dbReference type="ARBA" id="ARBA00049192"/>
    </source>
</evidence>
<keyword evidence="14" id="KW-0496">Mitochondrion</keyword>
<evidence type="ECO:0000256" key="8">
    <source>
        <dbReference type="ARBA" id="ARBA00022827"/>
    </source>
</evidence>
<proteinExistence type="inferred from homology"/>
<keyword evidence="8" id="KW-0274">FAD</keyword>
<evidence type="ECO:0000313" key="28">
    <source>
        <dbReference type="EMBL" id="GMF23463.1"/>
    </source>
</evidence>
<evidence type="ECO:0000256" key="9">
    <source>
        <dbReference type="ARBA" id="ARBA00022832"/>
    </source>
</evidence>
<keyword evidence="10" id="KW-0809">Transit peptide</keyword>
<comment type="catalytic activity">
    <reaction evidence="26">
        <text>2-methylpropanoyl-CoA + oxidized [electron-transfer flavoprotein] + H(+) = 2-methylpropenoyl-CoA + reduced [electron-transfer flavoprotein]</text>
        <dbReference type="Rhea" id="RHEA:44180"/>
        <dbReference type="Rhea" id="RHEA-COMP:10685"/>
        <dbReference type="Rhea" id="RHEA-COMP:10686"/>
        <dbReference type="ChEBI" id="CHEBI:15378"/>
        <dbReference type="ChEBI" id="CHEBI:57338"/>
        <dbReference type="ChEBI" id="CHEBI:57692"/>
        <dbReference type="ChEBI" id="CHEBI:58307"/>
        <dbReference type="ChEBI" id="CHEBI:62500"/>
    </reaction>
    <physiologicalReaction direction="left-to-right" evidence="26">
        <dbReference type="Rhea" id="RHEA:44181"/>
    </physiologicalReaction>
</comment>
<sequence>MSTHRLGKIDPSSMSTPPLLRVRRQLSPALYGEVLECEVPGHSEPVAVKCISLALAAAARKRTPSTREIDNPVQEQHLAAMLVASGGHHNVVQPRFHFVHEQRLYLVNELCQDGDLHTLMAERIDSASFLSEQEVLPLMRQVLEGVHYLHTTLGVAHRDLSLENVLLSRGVCKITDFGLSTDSRGMCEGGRVGKEYYMAPEVVAGEPYDPALADVWSLGIMWFIMLTGSPLLPLASPSEKGFKDVADHGIGAVIEVWGHSSRISKTTISLLDKMLQVDPKRRVLLDQVLKSELFTPTIDARARFCLGVRHVGLVPYNLLLFNLLHPFKLGLHPNTAADAASAPTFQFATNDAASPVATMLSSIFTATQRRVARSAVNGARRWGSSVTSANAAHETLHATPMPLTILTEEEEMFKDSVARFAADVIQPSVRSMDEAGEMTPEVIQGLFDNGLLSVEIPMEYGGVGASFMSLILTIEELSRVDASVGLLCDLQNTVVSNVFLRYATEEQRQEYLSRLSTNTVGSFCLTEAEAGSDAFSLKTRADVSADGSYYTLNGEKMWISNVAHADVFLVMANVDPSLGYKGITCFIVERGTPGLSFGPPEKKLGLNASSTCSVILEDVKIPREKVLGKVGQGYAIAIGQLNEGRIGIAAQQLGIAEGAYRHAMPYLFERKQFGRAIGDFQAMQHQYAELAVELSSARLLVYNAARLKDAGHDYVKASCMAKLHASRVAERTSSKCIELLGGVGFSKQLMAEKFYRDCKVGTIYGGTSNVQLSTIARLIKQELV</sequence>
<dbReference type="GO" id="GO:0006631">
    <property type="term" value="P:fatty acid metabolic process"/>
    <property type="evidence" value="ECO:0007669"/>
    <property type="project" value="UniProtKB-KW"/>
</dbReference>
<dbReference type="Gene3D" id="2.40.110.10">
    <property type="entry name" value="Butyryl-CoA Dehydrogenase, subunit A, domain 2"/>
    <property type="match status" value="1"/>
</dbReference>
<organism evidence="28 29">
    <name type="scientific">Phytophthora lilii</name>
    <dbReference type="NCBI Taxonomy" id="2077276"/>
    <lineage>
        <taxon>Eukaryota</taxon>
        <taxon>Sar</taxon>
        <taxon>Stramenopiles</taxon>
        <taxon>Oomycota</taxon>
        <taxon>Peronosporomycetes</taxon>
        <taxon>Peronosporales</taxon>
        <taxon>Peronosporaceae</taxon>
        <taxon>Phytophthora</taxon>
    </lineage>
</organism>
<dbReference type="GO" id="GO:0046395">
    <property type="term" value="P:carboxylic acid catabolic process"/>
    <property type="evidence" value="ECO:0007669"/>
    <property type="project" value="UniProtKB-ARBA"/>
</dbReference>
<evidence type="ECO:0000256" key="5">
    <source>
        <dbReference type="ARBA" id="ARBA00011881"/>
    </source>
</evidence>
<keyword evidence="13" id="KW-0443">Lipid metabolism</keyword>
<comment type="similarity">
    <text evidence="4">Belongs to the acyl-CoA dehydrogenase family.</text>
</comment>
<dbReference type="SUPFAM" id="SSF47203">
    <property type="entry name" value="Acyl-CoA dehydrogenase C-terminal domain-like"/>
    <property type="match status" value="1"/>
</dbReference>
<dbReference type="InterPro" id="IPR009075">
    <property type="entry name" value="AcylCo_DH/oxidase_C"/>
</dbReference>
<keyword evidence="6" id="KW-0597">Phosphoprotein</keyword>
<dbReference type="SUPFAM" id="SSF56645">
    <property type="entry name" value="Acyl-CoA dehydrogenase NM domain-like"/>
    <property type="match status" value="1"/>
</dbReference>
<evidence type="ECO:0000256" key="19">
    <source>
        <dbReference type="ARBA" id="ARBA00042821"/>
    </source>
</evidence>
<dbReference type="GO" id="GO:0004672">
    <property type="term" value="F:protein kinase activity"/>
    <property type="evidence" value="ECO:0007669"/>
    <property type="project" value="InterPro"/>
</dbReference>
<feature type="domain" description="Protein kinase" evidence="27">
    <location>
        <begin position="20"/>
        <end position="294"/>
    </location>
</feature>
<comment type="catalytic activity">
    <reaction evidence="21">
        <text>valproyl-CoA + oxidized [electron-transfer flavoprotein] + H(+) = (2E)-2-propylpent-2-enoyl-CoA + reduced [electron-transfer flavoprotein]</text>
        <dbReference type="Rhea" id="RHEA:65344"/>
        <dbReference type="Rhea" id="RHEA-COMP:10685"/>
        <dbReference type="Rhea" id="RHEA-COMP:10686"/>
        <dbReference type="ChEBI" id="CHEBI:15378"/>
        <dbReference type="ChEBI" id="CHEBI:57692"/>
        <dbReference type="ChEBI" id="CHEBI:58307"/>
        <dbReference type="ChEBI" id="CHEBI:156457"/>
        <dbReference type="ChEBI" id="CHEBI:156458"/>
    </reaction>
    <physiologicalReaction direction="left-to-right" evidence="21">
        <dbReference type="Rhea" id="RHEA:65345"/>
    </physiologicalReaction>
</comment>
<dbReference type="GO" id="GO:0003853">
    <property type="term" value="F:short-chain 2-methyl fatty acyl-CoA dehydrogenase activity"/>
    <property type="evidence" value="ECO:0007669"/>
    <property type="project" value="UniProtKB-EC"/>
</dbReference>
<dbReference type="InterPro" id="IPR009100">
    <property type="entry name" value="AcylCoA_DH/oxidase_NM_dom_sf"/>
</dbReference>
<dbReference type="InterPro" id="IPR006089">
    <property type="entry name" value="Acyl-CoA_DH_CS"/>
</dbReference>
<dbReference type="GO" id="GO:0005759">
    <property type="term" value="C:mitochondrial matrix"/>
    <property type="evidence" value="ECO:0007669"/>
    <property type="project" value="UniProtKB-SubCell"/>
</dbReference>
<dbReference type="FunFam" id="2.40.110.10:FF:000001">
    <property type="entry name" value="Acyl-CoA dehydrogenase, mitochondrial"/>
    <property type="match status" value="1"/>
</dbReference>
<evidence type="ECO:0000256" key="18">
    <source>
        <dbReference type="ARBA" id="ARBA00041537"/>
    </source>
</evidence>
<comment type="catalytic activity">
    <reaction evidence="22">
        <text>(2R)-2-methylbutanoyl-CoA + oxidized [electron-transfer flavoprotein] + H(+) = ethylacryloyl-CoA + reduced [electron-transfer flavoprotein]</text>
        <dbReference type="Rhea" id="RHEA:65296"/>
        <dbReference type="Rhea" id="RHEA-COMP:10685"/>
        <dbReference type="Rhea" id="RHEA-COMP:10686"/>
        <dbReference type="ChEBI" id="CHEBI:15378"/>
        <dbReference type="ChEBI" id="CHEBI:57692"/>
        <dbReference type="ChEBI" id="CHEBI:58307"/>
        <dbReference type="ChEBI" id="CHEBI:156439"/>
        <dbReference type="ChEBI" id="CHEBI:156440"/>
    </reaction>
    <physiologicalReaction direction="left-to-right" evidence="22">
        <dbReference type="Rhea" id="RHEA:65297"/>
    </physiologicalReaction>
</comment>
<evidence type="ECO:0000256" key="1">
    <source>
        <dbReference type="ARBA" id="ARBA00001974"/>
    </source>
</evidence>
<evidence type="ECO:0000256" key="22">
    <source>
        <dbReference type="ARBA" id="ARBA00048592"/>
    </source>
</evidence>
<evidence type="ECO:0000256" key="4">
    <source>
        <dbReference type="ARBA" id="ARBA00009347"/>
    </source>
</evidence>
<dbReference type="GO" id="GO:0005524">
    <property type="term" value="F:ATP binding"/>
    <property type="evidence" value="ECO:0007669"/>
    <property type="project" value="InterPro"/>
</dbReference>
<dbReference type="Gene3D" id="1.10.510.10">
    <property type="entry name" value="Transferase(Phosphotransferase) domain 1"/>
    <property type="match status" value="1"/>
</dbReference>
<comment type="catalytic activity">
    <reaction evidence="25">
        <text>(2S)-2-methylbutanoyl-CoA + oxidized [electron-transfer flavoprotein] + H(+) = (2E)-2-methylbut-2-enoyl-CoA + reduced [electron-transfer flavoprotein]</text>
        <dbReference type="Rhea" id="RHEA:48256"/>
        <dbReference type="Rhea" id="RHEA-COMP:10685"/>
        <dbReference type="Rhea" id="RHEA-COMP:10686"/>
        <dbReference type="ChEBI" id="CHEBI:15378"/>
        <dbReference type="ChEBI" id="CHEBI:57337"/>
        <dbReference type="ChEBI" id="CHEBI:57692"/>
        <dbReference type="ChEBI" id="CHEBI:58307"/>
        <dbReference type="ChEBI" id="CHEBI:88166"/>
    </reaction>
    <physiologicalReaction direction="left-to-right" evidence="25">
        <dbReference type="Rhea" id="RHEA:48257"/>
    </physiologicalReaction>
</comment>
<dbReference type="EMBL" id="BSXW01000477">
    <property type="protein sequence ID" value="GMF23463.1"/>
    <property type="molecule type" value="Genomic_DNA"/>
</dbReference>
<dbReference type="FunFam" id="1.20.140.10:FF:000002">
    <property type="entry name" value="Acyl-CoA dehydrogenase short/branched chain"/>
    <property type="match status" value="1"/>
</dbReference>
<comment type="cofactor">
    <cofactor evidence="1">
        <name>FAD</name>
        <dbReference type="ChEBI" id="CHEBI:57692"/>
    </cofactor>
</comment>
<evidence type="ECO:0000256" key="12">
    <source>
        <dbReference type="ARBA" id="ARBA00023002"/>
    </source>
</evidence>
<dbReference type="Gene3D" id="1.20.140.10">
    <property type="entry name" value="Butyryl-CoA Dehydrogenase, subunit A, domain 3"/>
    <property type="match status" value="1"/>
</dbReference>